<sequence length="256" mass="26413">MVARLALVAVATVLLLQTGCCCDRVYKCGDPCGSCFGPRVYNGCAGGNCGTTCGPTGGCAYGASAPVKCQTGDVGPCGQSCCFTVRGWLANQITCGRGCGEVYWGEWISDPPDRCDPCDDCYGQFVGPRGCCPPGFFGRLAHGFSCLRPCLPKCGPSCGPSCSTCGGGGEAYYDDAPAYGATSYNPGCKTCGSSSHSSAMHGGTLHGGTIHGPSVQGQPYFESDSVLEQNWDRTPPQPIPGKPIHKAQAPYGARAR</sequence>
<organism evidence="2 3">
    <name type="scientific">Pirellula staleyi (strain ATCC 27377 / DSM 6068 / ICPB 4128)</name>
    <name type="common">Pirella staleyi</name>
    <dbReference type="NCBI Taxonomy" id="530564"/>
    <lineage>
        <taxon>Bacteria</taxon>
        <taxon>Pseudomonadati</taxon>
        <taxon>Planctomycetota</taxon>
        <taxon>Planctomycetia</taxon>
        <taxon>Pirellulales</taxon>
        <taxon>Pirellulaceae</taxon>
        <taxon>Pirellula</taxon>
    </lineage>
</organism>
<dbReference type="HOGENOM" id="CLU_1085259_0_0_0"/>
<dbReference type="AlphaFoldDB" id="D2R6I4"/>
<dbReference type="EMBL" id="CP001848">
    <property type="protein sequence ID" value="ADB15562.1"/>
    <property type="molecule type" value="Genomic_DNA"/>
</dbReference>
<name>D2R6I4_PIRSD</name>
<evidence type="ECO:0000256" key="1">
    <source>
        <dbReference type="SAM" id="MobiDB-lite"/>
    </source>
</evidence>
<dbReference type="eggNOG" id="ENOG502ZHVN">
    <property type="taxonomic scope" value="Bacteria"/>
</dbReference>
<accession>D2R6I4</accession>
<reference evidence="2 3" key="1">
    <citation type="journal article" date="2009" name="Stand. Genomic Sci.">
        <title>Complete genome sequence of Pirellula staleyi type strain (ATCC 27377).</title>
        <authorList>
            <person name="Clum A."/>
            <person name="Tindall B.J."/>
            <person name="Sikorski J."/>
            <person name="Ivanova N."/>
            <person name="Mavrommatis K."/>
            <person name="Lucas S."/>
            <person name="Glavina del Rio T."/>
            <person name="Nolan M."/>
            <person name="Chen F."/>
            <person name="Tice H."/>
            <person name="Pitluck S."/>
            <person name="Cheng J.F."/>
            <person name="Chertkov O."/>
            <person name="Brettin T."/>
            <person name="Han C."/>
            <person name="Detter J.C."/>
            <person name="Kuske C."/>
            <person name="Bruce D."/>
            <person name="Goodwin L."/>
            <person name="Ovchinikova G."/>
            <person name="Pati A."/>
            <person name="Mikhailova N."/>
            <person name="Chen A."/>
            <person name="Palaniappan K."/>
            <person name="Land M."/>
            <person name="Hauser L."/>
            <person name="Chang Y.J."/>
            <person name="Jeffries C.D."/>
            <person name="Chain P."/>
            <person name="Rohde M."/>
            <person name="Goker M."/>
            <person name="Bristow J."/>
            <person name="Eisen J.A."/>
            <person name="Markowitz V."/>
            <person name="Hugenholtz P."/>
            <person name="Kyrpides N.C."/>
            <person name="Klenk H.P."/>
            <person name="Lapidus A."/>
        </authorList>
    </citation>
    <scope>NUCLEOTIDE SEQUENCE [LARGE SCALE GENOMIC DNA]</scope>
    <source>
        <strain evidence="3">ATCC 27377 / DSM 6068 / ICPB 4128</strain>
    </source>
</reference>
<dbReference type="KEGG" id="psl:Psta_0877"/>
<feature type="region of interest" description="Disordered" evidence="1">
    <location>
        <begin position="229"/>
        <end position="256"/>
    </location>
</feature>
<gene>
    <name evidence="2" type="ordered locus">Psta_0877</name>
</gene>
<dbReference type="Proteomes" id="UP000001887">
    <property type="component" value="Chromosome"/>
</dbReference>
<proteinExistence type="predicted"/>
<protein>
    <submittedName>
        <fullName evidence="2">Uncharacterized protein</fullName>
    </submittedName>
</protein>
<evidence type="ECO:0000313" key="3">
    <source>
        <dbReference type="Proteomes" id="UP000001887"/>
    </source>
</evidence>
<keyword evidence="3" id="KW-1185">Reference proteome</keyword>
<evidence type="ECO:0000313" key="2">
    <source>
        <dbReference type="EMBL" id="ADB15562.1"/>
    </source>
</evidence>